<comment type="caution">
    <text evidence="7">The sequence shown here is derived from an EMBL/GenBank/DDBJ whole genome shotgun (WGS) entry which is preliminary data.</text>
</comment>
<evidence type="ECO:0000313" key="7">
    <source>
        <dbReference type="EMBL" id="KAL2830461.1"/>
    </source>
</evidence>
<keyword evidence="5" id="KW-0539">Nucleus</keyword>
<feature type="domain" description="Zn(2)-C6 fungal-type" evidence="6">
    <location>
        <begin position="19"/>
        <end position="49"/>
    </location>
</feature>
<protein>
    <submittedName>
        <fullName evidence="7">Fungal-specific transcription factor domain-containing protein</fullName>
    </submittedName>
</protein>
<evidence type="ECO:0000256" key="2">
    <source>
        <dbReference type="ARBA" id="ARBA00023015"/>
    </source>
</evidence>
<dbReference type="Gene3D" id="4.10.240.10">
    <property type="entry name" value="Zn(2)-C6 fungal-type DNA-binding domain"/>
    <property type="match status" value="1"/>
</dbReference>
<dbReference type="PRINTS" id="PR00755">
    <property type="entry name" value="AFLATOXINBRP"/>
</dbReference>
<evidence type="ECO:0000256" key="1">
    <source>
        <dbReference type="ARBA" id="ARBA00004123"/>
    </source>
</evidence>
<keyword evidence="8" id="KW-1185">Reference proteome</keyword>
<accession>A0ABR4IRR4</accession>
<name>A0ABR4IRR4_9EURO</name>
<dbReference type="PROSITE" id="PS50048">
    <property type="entry name" value="ZN2_CY6_FUNGAL_2"/>
    <property type="match status" value="1"/>
</dbReference>
<dbReference type="Pfam" id="PF00172">
    <property type="entry name" value="Zn_clus"/>
    <property type="match status" value="1"/>
</dbReference>
<dbReference type="EMBL" id="JBFXLS010000012">
    <property type="protein sequence ID" value="KAL2830461.1"/>
    <property type="molecule type" value="Genomic_DNA"/>
</dbReference>
<dbReference type="InterPro" id="IPR036864">
    <property type="entry name" value="Zn2-C6_fun-type_DNA-bd_sf"/>
</dbReference>
<dbReference type="Pfam" id="PF11951">
    <property type="entry name" value="Fungal_trans_2"/>
    <property type="match status" value="1"/>
</dbReference>
<sequence>MESHTHRKGPPAKTRTRKGCTNCRRSKVKCDEQKPACTRCRQRNLECSSPSVQLKWESDFHSQGKAFGRSGVWGKGSSSPASKSNGENTWVVTPSVHSWGFLNCDTLSLSRTFNGEQSSLEPILLPAREIKRYTFNEEVENFDYSATPTLQQTVSLFPALEQLRHGIFFDYYINQICPRATSSHRSNSPFASIILPYCLSASPAVLKAIQALGACHWSQHDPNYTSISLGLKYQVIQDFRRRLAADNSFLLSKDPEVLVIMMMLCLYEIVDHCDYRWIVHLQGAKDMIQFRRQQLFKSNRPQDDVSSFIELFFAFQDVMGRTACAKADLFGASYWDENDDTINHWMGCSPSLVSILFSVMDLSRTRRDITSEADEVTLSIKSSMLNRRLGDLVQRLPDPDDQTLQAVGDLKKLACEVYLQSALYSAEPSTSLIKAYVRRIMKSASHLVKQEFTGNIMWPIFVAAVELDPLDDELWTEPETGVVVHGRELVLRSLMTMAKSSVSSVSRTRAVIEQVWQARDFDILKAPEPKGFPLPSMNDWERYVVPVSDALSLV</sequence>
<dbReference type="PROSITE" id="PS00463">
    <property type="entry name" value="ZN2_CY6_FUNGAL_1"/>
    <property type="match status" value="1"/>
</dbReference>
<keyword evidence="2" id="KW-0805">Transcription regulation</keyword>
<dbReference type="Proteomes" id="UP001610335">
    <property type="component" value="Unassembled WGS sequence"/>
</dbReference>
<gene>
    <name evidence="7" type="ORF">BDW59DRAFT_140989</name>
</gene>
<dbReference type="SUPFAM" id="SSF57701">
    <property type="entry name" value="Zn2/Cys6 DNA-binding domain"/>
    <property type="match status" value="1"/>
</dbReference>
<keyword evidence="3" id="KW-0238">DNA-binding</keyword>
<proteinExistence type="predicted"/>
<dbReference type="PANTHER" id="PTHR37534">
    <property type="entry name" value="TRANSCRIPTIONAL ACTIVATOR PROTEIN UGA3"/>
    <property type="match status" value="1"/>
</dbReference>
<evidence type="ECO:0000256" key="4">
    <source>
        <dbReference type="ARBA" id="ARBA00023163"/>
    </source>
</evidence>
<dbReference type="InterPro" id="IPR001138">
    <property type="entry name" value="Zn2Cys6_DnaBD"/>
</dbReference>
<evidence type="ECO:0000259" key="6">
    <source>
        <dbReference type="PROSITE" id="PS50048"/>
    </source>
</evidence>
<dbReference type="SMART" id="SM00066">
    <property type="entry name" value="GAL4"/>
    <property type="match status" value="1"/>
</dbReference>
<comment type="subcellular location">
    <subcellularLocation>
        <location evidence="1">Nucleus</location>
    </subcellularLocation>
</comment>
<evidence type="ECO:0000256" key="5">
    <source>
        <dbReference type="ARBA" id="ARBA00023242"/>
    </source>
</evidence>
<evidence type="ECO:0000256" key="3">
    <source>
        <dbReference type="ARBA" id="ARBA00023125"/>
    </source>
</evidence>
<evidence type="ECO:0000313" key="8">
    <source>
        <dbReference type="Proteomes" id="UP001610335"/>
    </source>
</evidence>
<dbReference type="CDD" id="cd00067">
    <property type="entry name" value="GAL4"/>
    <property type="match status" value="1"/>
</dbReference>
<organism evidence="7 8">
    <name type="scientific">Aspergillus cavernicola</name>
    <dbReference type="NCBI Taxonomy" id="176166"/>
    <lineage>
        <taxon>Eukaryota</taxon>
        <taxon>Fungi</taxon>
        <taxon>Dikarya</taxon>
        <taxon>Ascomycota</taxon>
        <taxon>Pezizomycotina</taxon>
        <taxon>Eurotiomycetes</taxon>
        <taxon>Eurotiomycetidae</taxon>
        <taxon>Eurotiales</taxon>
        <taxon>Aspergillaceae</taxon>
        <taxon>Aspergillus</taxon>
        <taxon>Aspergillus subgen. Nidulantes</taxon>
    </lineage>
</organism>
<dbReference type="PANTHER" id="PTHR37534:SF49">
    <property type="entry name" value="LYSINE BIOSYNTHESIS REGULATORY PROTEIN LYS14"/>
    <property type="match status" value="1"/>
</dbReference>
<dbReference type="InterPro" id="IPR021858">
    <property type="entry name" value="Fun_TF"/>
</dbReference>
<reference evidence="7 8" key="1">
    <citation type="submission" date="2024-07" db="EMBL/GenBank/DDBJ databases">
        <title>Section-level genome sequencing and comparative genomics of Aspergillus sections Usti and Cavernicolus.</title>
        <authorList>
            <consortium name="Lawrence Berkeley National Laboratory"/>
            <person name="Nybo J.L."/>
            <person name="Vesth T.C."/>
            <person name="Theobald S."/>
            <person name="Frisvad J.C."/>
            <person name="Larsen T.O."/>
            <person name="Kjaerboelling I."/>
            <person name="Rothschild-Mancinelli K."/>
            <person name="Lyhne E.K."/>
            <person name="Kogle M.E."/>
            <person name="Barry K."/>
            <person name="Clum A."/>
            <person name="Na H."/>
            <person name="Ledsgaard L."/>
            <person name="Lin J."/>
            <person name="Lipzen A."/>
            <person name="Kuo A."/>
            <person name="Riley R."/>
            <person name="Mondo S."/>
            <person name="LaButti K."/>
            <person name="Haridas S."/>
            <person name="Pangalinan J."/>
            <person name="Salamov A.A."/>
            <person name="Simmons B.A."/>
            <person name="Magnuson J.K."/>
            <person name="Chen J."/>
            <person name="Drula E."/>
            <person name="Henrissat B."/>
            <person name="Wiebenga A."/>
            <person name="Lubbers R.J."/>
            <person name="Gomes A.C."/>
            <person name="Makela M.R."/>
            <person name="Stajich J."/>
            <person name="Grigoriev I.V."/>
            <person name="Mortensen U.H."/>
            <person name="De vries R.P."/>
            <person name="Baker S.E."/>
            <person name="Andersen M.R."/>
        </authorList>
    </citation>
    <scope>NUCLEOTIDE SEQUENCE [LARGE SCALE GENOMIC DNA]</scope>
    <source>
        <strain evidence="7 8">CBS 600.67</strain>
    </source>
</reference>
<keyword evidence="4" id="KW-0804">Transcription</keyword>